<gene>
    <name evidence="2" type="ORF">Tco_1079917</name>
</gene>
<evidence type="ECO:0000313" key="3">
    <source>
        <dbReference type="Proteomes" id="UP001151760"/>
    </source>
</evidence>
<protein>
    <submittedName>
        <fullName evidence="2">RNA-directed DNA polymerase, eukaryota</fullName>
    </submittedName>
</protein>
<dbReference type="InterPro" id="IPR000477">
    <property type="entry name" value="RT_dom"/>
</dbReference>
<dbReference type="InterPro" id="IPR005135">
    <property type="entry name" value="Endo/exonuclease/phosphatase"/>
</dbReference>
<dbReference type="Pfam" id="PF14529">
    <property type="entry name" value="Exo_endo_phos_2"/>
    <property type="match status" value="1"/>
</dbReference>
<sequence length="887" mass="101859">MPQPVTTKIPAVTTTIPAKPIQNSQCSDDLTSDPNKQTMEKGVGKERLVIRCVILCRGCKYPNKWYQSYGSRRRNHITWRRPLREEQRLCVWFVIFYTAVVELTLQVTINNCRRREVKYRQNQEVLVDIPERIIEHGLRTQRLVLNDILNKENKDVNAAATNSSIPFPPGFTPDKPDTDVDELVAQKDQFQPDVKSVGSSSHTVESANNVDDQFSTRSIENIQKKKESGSILEILEEMISVGQTMGFSMEGSIKDMERIIDLKGADDHETKAEKVSDMEIKSLWGNTNFDAIVSQSLANQTRMLIVSVYDPQAVFLKRTLWSYLSSLINRWNGECIILGDFNEVRHKEERWGSTFNVYRARDFNHFITSARLVEVQLEGYSYTWAHPSASKMSKLDRFLVSDGFLSLFPHTSAVCLDRHLSDHRPILLREFNTDYGATLFRLFHSWFDFQGFDDMITQTWNSINLNDSNAMVRFKKKLQALKKVIRLWIGNYKRNQMNRTTEIKIKLKDIDKLLDQLGANDDLLSVRSELLKQYHDIHSVETRESIQKAKIKWAVEGDENSKFFHGMINRKRANLAVKGVMIDGEWVDDPSKVKDEFRDYFASRFCDPGIRHGVINFNFPNRLNIDQSGELEAPISRDEIRRAVWDCGENKSPGPDGFTFEFFRKFWNIVGPDLCLAVEWFFHHASFPVGCNSSFIALIPKTLNPKSVGEYRPISLIGSIYKIVTKILANRLSTVIADIISNVQTAFLPNRQILDGPFIINELLARCHHKKHSAMVFKIDFAKAYDSIRWDYLGDVLKSFGFGVKWCSWIRGILNSSMASILVNGSPTKEFQFHRGLKQGDPLAPYLFIIIMESLHLSFSRVIEAGIFTGIKIDSSIFYYSPPCVCH</sequence>
<keyword evidence="2" id="KW-0548">Nucleotidyltransferase</keyword>
<evidence type="ECO:0000313" key="2">
    <source>
        <dbReference type="EMBL" id="GJT91072.1"/>
    </source>
</evidence>
<keyword evidence="2" id="KW-0695">RNA-directed DNA polymerase</keyword>
<feature type="domain" description="Reverse transcriptase" evidence="1">
    <location>
        <begin position="680"/>
        <end position="887"/>
    </location>
</feature>
<dbReference type="PANTHER" id="PTHR31635:SF196">
    <property type="entry name" value="REVERSE TRANSCRIPTASE DOMAIN-CONTAINING PROTEIN-RELATED"/>
    <property type="match status" value="1"/>
</dbReference>
<keyword evidence="3" id="KW-1185">Reference proteome</keyword>
<comment type="caution">
    <text evidence="2">The sequence shown here is derived from an EMBL/GenBank/DDBJ whole genome shotgun (WGS) entry which is preliminary data.</text>
</comment>
<name>A0ABQ5HUZ8_9ASTR</name>
<dbReference type="CDD" id="cd01650">
    <property type="entry name" value="RT_nLTR_like"/>
    <property type="match status" value="1"/>
</dbReference>
<proteinExistence type="predicted"/>
<dbReference type="Pfam" id="PF00078">
    <property type="entry name" value="RVT_1"/>
    <property type="match status" value="1"/>
</dbReference>
<dbReference type="EMBL" id="BQNB010019985">
    <property type="protein sequence ID" value="GJT91072.1"/>
    <property type="molecule type" value="Genomic_DNA"/>
</dbReference>
<dbReference type="Gene3D" id="3.60.10.10">
    <property type="entry name" value="Endonuclease/exonuclease/phosphatase"/>
    <property type="match status" value="1"/>
</dbReference>
<keyword evidence="2" id="KW-0808">Transferase</keyword>
<dbReference type="Proteomes" id="UP001151760">
    <property type="component" value="Unassembled WGS sequence"/>
</dbReference>
<dbReference type="GO" id="GO:0003964">
    <property type="term" value="F:RNA-directed DNA polymerase activity"/>
    <property type="evidence" value="ECO:0007669"/>
    <property type="project" value="UniProtKB-KW"/>
</dbReference>
<evidence type="ECO:0000259" key="1">
    <source>
        <dbReference type="PROSITE" id="PS50878"/>
    </source>
</evidence>
<dbReference type="PROSITE" id="PS50878">
    <property type="entry name" value="RT_POL"/>
    <property type="match status" value="1"/>
</dbReference>
<reference evidence="2" key="2">
    <citation type="submission" date="2022-01" db="EMBL/GenBank/DDBJ databases">
        <authorList>
            <person name="Yamashiro T."/>
            <person name="Shiraishi A."/>
            <person name="Satake H."/>
            <person name="Nakayama K."/>
        </authorList>
    </citation>
    <scope>NUCLEOTIDE SEQUENCE</scope>
</reference>
<accession>A0ABQ5HUZ8</accession>
<dbReference type="InterPro" id="IPR036691">
    <property type="entry name" value="Endo/exonu/phosph_ase_sf"/>
</dbReference>
<organism evidence="2 3">
    <name type="scientific">Tanacetum coccineum</name>
    <dbReference type="NCBI Taxonomy" id="301880"/>
    <lineage>
        <taxon>Eukaryota</taxon>
        <taxon>Viridiplantae</taxon>
        <taxon>Streptophyta</taxon>
        <taxon>Embryophyta</taxon>
        <taxon>Tracheophyta</taxon>
        <taxon>Spermatophyta</taxon>
        <taxon>Magnoliopsida</taxon>
        <taxon>eudicotyledons</taxon>
        <taxon>Gunneridae</taxon>
        <taxon>Pentapetalae</taxon>
        <taxon>asterids</taxon>
        <taxon>campanulids</taxon>
        <taxon>Asterales</taxon>
        <taxon>Asteraceae</taxon>
        <taxon>Asteroideae</taxon>
        <taxon>Anthemideae</taxon>
        <taxon>Anthemidinae</taxon>
        <taxon>Tanacetum</taxon>
    </lineage>
</organism>
<dbReference type="PANTHER" id="PTHR31635">
    <property type="entry name" value="REVERSE TRANSCRIPTASE DOMAIN-CONTAINING PROTEIN-RELATED"/>
    <property type="match status" value="1"/>
</dbReference>
<dbReference type="SUPFAM" id="SSF56219">
    <property type="entry name" value="DNase I-like"/>
    <property type="match status" value="1"/>
</dbReference>
<reference evidence="2" key="1">
    <citation type="journal article" date="2022" name="Int. J. Mol. Sci.">
        <title>Draft Genome of Tanacetum Coccineum: Genomic Comparison of Closely Related Tanacetum-Family Plants.</title>
        <authorList>
            <person name="Yamashiro T."/>
            <person name="Shiraishi A."/>
            <person name="Nakayama K."/>
            <person name="Satake H."/>
        </authorList>
    </citation>
    <scope>NUCLEOTIDE SEQUENCE</scope>
</reference>